<evidence type="ECO:0000259" key="8">
    <source>
        <dbReference type="PROSITE" id="PS51456"/>
    </source>
</evidence>
<evidence type="ECO:0000256" key="1">
    <source>
        <dbReference type="ARBA" id="ARBA00008314"/>
    </source>
</evidence>
<dbReference type="InterPro" id="IPR001609">
    <property type="entry name" value="Myosin_head_motor_dom-like"/>
</dbReference>
<dbReference type="GO" id="GO:0051015">
    <property type="term" value="F:actin filament binding"/>
    <property type="evidence" value="ECO:0007669"/>
    <property type="project" value="TreeGrafter"/>
</dbReference>
<dbReference type="Pfam" id="PF06017">
    <property type="entry name" value="Myosin_TH1"/>
    <property type="match status" value="1"/>
</dbReference>
<dbReference type="GO" id="GO:0005737">
    <property type="term" value="C:cytoplasm"/>
    <property type="evidence" value="ECO:0007669"/>
    <property type="project" value="TreeGrafter"/>
</dbReference>
<evidence type="ECO:0000313" key="11">
    <source>
        <dbReference type="RefSeq" id="XP_022305171.1"/>
    </source>
</evidence>
<name>A0A8B8BQI5_CRAVI</name>
<dbReference type="SUPFAM" id="SSF52540">
    <property type="entry name" value="P-loop containing nucleoside triphosphate hydrolases"/>
    <property type="match status" value="1"/>
</dbReference>
<dbReference type="PROSITE" id="PS51456">
    <property type="entry name" value="MYOSIN_MOTOR"/>
    <property type="match status" value="1"/>
</dbReference>
<keyword evidence="5 7" id="KW-0505">Motor protein</keyword>
<dbReference type="InterPro" id="IPR036072">
    <property type="entry name" value="MYSc_Myo1"/>
</dbReference>
<dbReference type="Proteomes" id="UP000694844">
    <property type="component" value="Chromosome 9"/>
</dbReference>
<dbReference type="GO" id="GO:0000146">
    <property type="term" value="F:microfilament motor activity"/>
    <property type="evidence" value="ECO:0007669"/>
    <property type="project" value="TreeGrafter"/>
</dbReference>
<dbReference type="Pfam" id="PF00063">
    <property type="entry name" value="Myosin_head"/>
    <property type="match status" value="1"/>
</dbReference>
<dbReference type="PANTHER" id="PTHR13140">
    <property type="entry name" value="MYOSIN"/>
    <property type="match status" value="1"/>
</dbReference>
<dbReference type="GO" id="GO:0006897">
    <property type="term" value="P:endocytosis"/>
    <property type="evidence" value="ECO:0007669"/>
    <property type="project" value="TreeGrafter"/>
</dbReference>
<evidence type="ECO:0000256" key="3">
    <source>
        <dbReference type="ARBA" id="ARBA00022840"/>
    </source>
</evidence>
<dbReference type="PROSITE" id="PS50096">
    <property type="entry name" value="IQ"/>
    <property type="match status" value="1"/>
</dbReference>
<dbReference type="Gene3D" id="1.20.5.4820">
    <property type="match status" value="1"/>
</dbReference>
<accession>A0A8B8BQI5</accession>
<dbReference type="GO" id="GO:0005886">
    <property type="term" value="C:plasma membrane"/>
    <property type="evidence" value="ECO:0007669"/>
    <property type="project" value="TreeGrafter"/>
</dbReference>
<dbReference type="GO" id="GO:0030048">
    <property type="term" value="P:actin filament-based movement"/>
    <property type="evidence" value="ECO:0007669"/>
    <property type="project" value="TreeGrafter"/>
</dbReference>
<gene>
    <name evidence="11" type="primary">LOC111112126</name>
</gene>
<keyword evidence="6 7" id="KW-0009">Actin-binding</keyword>
<comment type="similarity">
    <text evidence="1 7">Belongs to the TRAFAC class myosin-kinesin ATPase superfamily. Myosin family.</text>
</comment>
<evidence type="ECO:0000256" key="7">
    <source>
        <dbReference type="PROSITE-ProRule" id="PRU00782"/>
    </source>
</evidence>
<feature type="domain" description="TH1" evidence="9">
    <location>
        <begin position="829"/>
        <end position="1025"/>
    </location>
</feature>
<dbReference type="Gene3D" id="1.20.120.720">
    <property type="entry name" value="Myosin VI head, motor domain, U50 subdomain"/>
    <property type="match status" value="1"/>
</dbReference>
<dbReference type="Gene3D" id="1.10.10.820">
    <property type="match status" value="1"/>
</dbReference>
<evidence type="ECO:0000256" key="2">
    <source>
        <dbReference type="ARBA" id="ARBA00022741"/>
    </source>
</evidence>
<dbReference type="RefSeq" id="XP_022305171.1">
    <property type="nucleotide sequence ID" value="XM_022449463.1"/>
</dbReference>
<dbReference type="Gene3D" id="1.20.58.530">
    <property type="match status" value="1"/>
</dbReference>
<dbReference type="GO" id="GO:0007015">
    <property type="term" value="P:actin filament organization"/>
    <property type="evidence" value="ECO:0007669"/>
    <property type="project" value="TreeGrafter"/>
</dbReference>
<reference evidence="11" key="1">
    <citation type="submission" date="2025-08" db="UniProtKB">
        <authorList>
            <consortium name="RefSeq"/>
        </authorList>
    </citation>
    <scope>IDENTIFICATION</scope>
    <source>
        <tissue evidence="11">Whole sample</tissue>
    </source>
</reference>
<feature type="domain" description="Myosin motor" evidence="8">
    <location>
        <begin position="11"/>
        <end position="712"/>
    </location>
</feature>
<feature type="binding site" evidence="7">
    <location>
        <begin position="104"/>
        <end position="111"/>
    </location>
    <ligand>
        <name>ATP</name>
        <dbReference type="ChEBI" id="CHEBI:30616"/>
    </ligand>
</feature>
<evidence type="ECO:0000256" key="5">
    <source>
        <dbReference type="ARBA" id="ARBA00023175"/>
    </source>
</evidence>
<keyword evidence="2 7" id="KW-0547">Nucleotide-binding</keyword>
<feature type="region of interest" description="Actin-binding" evidence="7">
    <location>
        <begin position="590"/>
        <end position="612"/>
    </location>
</feature>
<dbReference type="Gene3D" id="3.40.850.10">
    <property type="entry name" value="Kinesin motor domain"/>
    <property type="match status" value="1"/>
</dbReference>
<dbReference type="GO" id="GO:0005902">
    <property type="term" value="C:microvillus"/>
    <property type="evidence" value="ECO:0007669"/>
    <property type="project" value="TreeGrafter"/>
</dbReference>
<dbReference type="FunFam" id="1.10.10.820:FF:000001">
    <property type="entry name" value="Myosin heavy chain"/>
    <property type="match status" value="1"/>
</dbReference>
<evidence type="ECO:0000259" key="9">
    <source>
        <dbReference type="PROSITE" id="PS51757"/>
    </source>
</evidence>
<protein>
    <submittedName>
        <fullName evidence="11">Unconventional myosin-Id-like isoform X1</fullName>
    </submittedName>
</protein>
<dbReference type="GO" id="GO:0005524">
    <property type="term" value="F:ATP binding"/>
    <property type="evidence" value="ECO:0007669"/>
    <property type="project" value="UniProtKB-UniRule"/>
</dbReference>
<dbReference type="CDD" id="cd01378">
    <property type="entry name" value="MYSc_Myo1"/>
    <property type="match status" value="1"/>
</dbReference>
<dbReference type="InterPro" id="IPR010926">
    <property type="entry name" value="Myosin_TH1"/>
</dbReference>
<dbReference type="InterPro" id="IPR036961">
    <property type="entry name" value="Kinesin_motor_dom_sf"/>
</dbReference>
<evidence type="ECO:0000256" key="6">
    <source>
        <dbReference type="ARBA" id="ARBA00023203"/>
    </source>
</evidence>
<dbReference type="PRINTS" id="PR00193">
    <property type="entry name" value="MYOSINHEAVY"/>
</dbReference>
<proteinExistence type="inferred from homology"/>
<dbReference type="SMART" id="SM00242">
    <property type="entry name" value="MYSc"/>
    <property type="match status" value="1"/>
</dbReference>
<dbReference type="PANTHER" id="PTHR13140:SF713">
    <property type="entry name" value="UNCONVENTIONAL MYOSIN ID"/>
    <property type="match status" value="1"/>
</dbReference>
<dbReference type="OrthoDB" id="6108017at2759"/>
<sequence>MAGSIHEGPEFGVGDFVLLHDLTLDAFMQNLKLRYSKNKIYTYIGEVVVSVNPYKTVDIYNQNYVDEYKGREIYERPPHIFALADSAYKTMKRQSRDTCIVISGESGAGKTEASKIIMRYIAAVTNVGGQKEVESQNEIERVKDVLVKSNVILEAFGNAKTNRNDNSSRFGKYMDINFDFKGDPIGGHINNYLLEKSRVVHQQKGERNFHSFYQLLYGAKDEKLKEYKLVRDPKQYFYINQGGDPKGVVLPGQCATVHDRDDYRSVMNALKVMGFSFAHAEALWKVVAAILHLGNMEYKAIDDHDHAGVADNKLLANIAEMLSVTQDNLKTALCSRVIAAGGQVVEKQLTVSDAVYARDAFAKAMYDRMFTWIVGKINEAIDPKASGIAYVGKNTVIGVLDIYGFEIFDNNSFEQLCINYCNEKLQQLFIELVLKQEQEEYQREGIEWQHIEYFNNKVIVDLIEAQHKGVLAILDEACLSVGKVTDEMFLTAMAQKLGKHEHFTCRSLNPSDKTLEHARDFRIKHYAGQVTYQVPGFIDKNRDSLFQDFKRLLYNSDEDILQLMWPEGAQDITETTKRPITAGTNFKNSIIALVDNLATKEPHYVRCIKPNEIKSPSAFNDERVQHQVMYLGLMENVRVRRAGFAFRITYVRFLQRYKCTTASTWPTFSGSEVNGCKAILQALGHEGDVKYGKSKLFIRSPQTLFSIEETRSQKIPTIVLFLQKMWRGGNARRKAKKMRAIYLIMARFRKYKIRKYIRTVGEKFRNVKRMKDYGKSVEWPRPPSKLQGLVELLQRVHGKWRASMILKDVPKAEWPILRLKVMAAAALGGRRSDWGSRRKWDGNYLAMDNPESKDNSNTADFVTKMNSLKSHDQFTKILFSSHVKKFNKNNKAADRAIAITDKCIYKLDPKKKYKPLKKGIGIQMVTGVSLTTGSDQLVILHLSDENDLVLCLQNLTKEERVGELVGTLCSHISQRLGKELKVTVGKPVHCMLGSKRRTVMVRPTAVNGGATFKKEGTDIALMWPE</sequence>
<dbReference type="GO" id="GO:0016459">
    <property type="term" value="C:myosin complex"/>
    <property type="evidence" value="ECO:0007669"/>
    <property type="project" value="UniProtKB-KW"/>
</dbReference>
<organism evidence="10 11">
    <name type="scientific">Crassostrea virginica</name>
    <name type="common">Eastern oyster</name>
    <dbReference type="NCBI Taxonomy" id="6565"/>
    <lineage>
        <taxon>Eukaryota</taxon>
        <taxon>Metazoa</taxon>
        <taxon>Spiralia</taxon>
        <taxon>Lophotrochozoa</taxon>
        <taxon>Mollusca</taxon>
        <taxon>Bivalvia</taxon>
        <taxon>Autobranchia</taxon>
        <taxon>Pteriomorphia</taxon>
        <taxon>Ostreida</taxon>
        <taxon>Ostreoidea</taxon>
        <taxon>Ostreidae</taxon>
        <taxon>Crassostrea</taxon>
    </lineage>
</organism>
<dbReference type="FunFam" id="1.20.58.530:FF:000004">
    <property type="entry name" value="Unconventional myosin ID"/>
    <property type="match status" value="1"/>
</dbReference>
<keyword evidence="10" id="KW-1185">Reference proteome</keyword>
<dbReference type="InterPro" id="IPR027417">
    <property type="entry name" value="P-loop_NTPase"/>
</dbReference>
<evidence type="ECO:0000256" key="4">
    <source>
        <dbReference type="ARBA" id="ARBA00023123"/>
    </source>
</evidence>
<dbReference type="PROSITE" id="PS51757">
    <property type="entry name" value="TH1"/>
    <property type="match status" value="1"/>
</dbReference>
<evidence type="ECO:0000313" key="10">
    <source>
        <dbReference type="Proteomes" id="UP000694844"/>
    </source>
</evidence>
<keyword evidence="4 7" id="KW-0518">Myosin</keyword>
<keyword evidence="3 7" id="KW-0067">ATP-binding</keyword>
<dbReference type="GeneID" id="111112126"/>
<dbReference type="KEGG" id="cvn:111112126"/>
<dbReference type="AlphaFoldDB" id="A0A8B8BQI5"/>